<accession>A0A150LDF3</accession>
<keyword evidence="4 8" id="KW-0819">tRNA processing</keyword>
<keyword evidence="6 8" id="KW-0067">ATP-binding</keyword>
<evidence type="ECO:0000256" key="3">
    <source>
        <dbReference type="ARBA" id="ARBA00022598"/>
    </source>
</evidence>
<dbReference type="NCBIfam" id="TIGR02432">
    <property type="entry name" value="lysidine_TilS_N"/>
    <property type="match status" value="1"/>
</dbReference>
<feature type="region of interest" description="Disordered" evidence="9">
    <location>
        <begin position="444"/>
        <end position="476"/>
    </location>
</feature>
<dbReference type="InterPro" id="IPR012795">
    <property type="entry name" value="tRNA_Ile_lys_synt_N"/>
</dbReference>
<organism evidence="12 13">
    <name type="scientific">Caldibacillus debilis</name>
    <dbReference type="NCBI Taxonomy" id="301148"/>
    <lineage>
        <taxon>Bacteria</taxon>
        <taxon>Bacillati</taxon>
        <taxon>Bacillota</taxon>
        <taxon>Bacilli</taxon>
        <taxon>Bacillales</taxon>
        <taxon>Bacillaceae</taxon>
        <taxon>Caldibacillus</taxon>
    </lineage>
</organism>
<evidence type="ECO:0000256" key="4">
    <source>
        <dbReference type="ARBA" id="ARBA00022694"/>
    </source>
</evidence>
<dbReference type="SUPFAM" id="SSF56037">
    <property type="entry name" value="PheT/TilS domain"/>
    <property type="match status" value="1"/>
</dbReference>
<comment type="caution">
    <text evidence="12">The sequence shown here is derived from an EMBL/GenBank/DDBJ whole genome shotgun (WGS) entry which is preliminary data.</text>
</comment>
<dbReference type="AlphaFoldDB" id="A0A150LDF3"/>
<dbReference type="EC" id="6.3.4.19" evidence="8"/>
<dbReference type="EMBL" id="LQYT01000123">
    <property type="protein sequence ID" value="KYD10049.1"/>
    <property type="molecule type" value="Genomic_DNA"/>
</dbReference>
<evidence type="ECO:0000256" key="10">
    <source>
        <dbReference type="SAM" id="Phobius"/>
    </source>
</evidence>
<dbReference type="GO" id="GO:0006400">
    <property type="term" value="P:tRNA modification"/>
    <property type="evidence" value="ECO:0007669"/>
    <property type="project" value="UniProtKB-UniRule"/>
</dbReference>
<comment type="function">
    <text evidence="8">Ligates lysine onto the cytidine present at position 34 of the AUA codon-specific tRNA(Ile) that contains the anticodon CAU, in an ATP-dependent manner. Cytidine is converted to lysidine, thus changing the amino acid specificity of the tRNA from methionine to isoleucine.</text>
</comment>
<evidence type="ECO:0000256" key="2">
    <source>
        <dbReference type="ARBA" id="ARBA00022490"/>
    </source>
</evidence>
<keyword evidence="10" id="KW-0812">Transmembrane</keyword>
<keyword evidence="10" id="KW-0472">Membrane</keyword>
<dbReference type="STRING" id="301148.B4135_3625"/>
<dbReference type="SUPFAM" id="SSF82829">
    <property type="entry name" value="MesJ substrate recognition domain-like"/>
    <property type="match status" value="1"/>
</dbReference>
<dbReference type="GO" id="GO:0005737">
    <property type="term" value="C:cytoplasm"/>
    <property type="evidence" value="ECO:0007669"/>
    <property type="project" value="UniProtKB-SubCell"/>
</dbReference>
<dbReference type="GO" id="GO:0005524">
    <property type="term" value="F:ATP binding"/>
    <property type="evidence" value="ECO:0007669"/>
    <property type="project" value="UniProtKB-UniRule"/>
</dbReference>
<evidence type="ECO:0000256" key="6">
    <source>
        <dbReference type="ARBA" id="ARBA00022840"/>
    </source>
</evidence>
<evidence type="ECO:0000256" key="7">
    <source>
        <dbReference type="ARBA" id="ARBA00048539"/>
    </source>
</evidence>
<comment type="similarity">
    <text evidence="8">Belongs to the tRNA(Ile)-lysidine synthase family.</text>
</comment>
<dbReference type="Pfam" id="PF11734">
    <property type="entry name" value="TilS_C"/>
    <property type="match status" value="1"/>
</dbReference>
<dbReference type="PANTHER" id="PTHR43033">
    <property type="entry name" value="TRNA(ILE)-LYSIDINE SYNTHASE-RELATED"/>
    <property type="match status" value="1"/>
</dbReference>
<name>A0A150LDF3_9BACI</name>
<evidence type="ECO:0000256" key="5">
    <source>
        <dbReference type="ARBA" id="ARBA00022741"/>
    </source>
</evidence>
<keyword evidence="3 8" id="KW-0436">Ligase</keyword>
<dbReference type="InterPro" id="IPR012094">
    <property type="entry name" value="tRNA_Ile_lys_synt"/>
</dbReference>
<feature type="binding site" evidence="8">
    <location>
        <begin position="29"/>
        <end position="34"/>
    </location>
    <ligand>
        <name>ATP</name>
        <dbReference type="ChEBI" id="CHEBI:30616"/>
    </ligand>
</feature>
<dbReference type="InterPro" id="IPR011063">
    <property type="entry name" value="TilS/TtcA_N"/>
</dbReference>
<evidence type="ECO:0000256" key="9">
    <source>
        <dbReference type="SAM" id="MobiDB-lite"/>
    </source>
</evidence>
<dbReference type="RefSeq" id="WP_061569874.1">
    <property type="nucleotide sequence ID" value="NZ_LQYT01000123.1"/>
</dbReference>
<dbReference type="InterPro" id="IPR015262">
    <property type="entry name" value="tRNA_Ile_lys_synt_subst-bd"/>
</dbReference>
<dbReference type="NCBIfam" id="TIGR02433">
    <property type="entry name" value="lysidine_TilS_C"/>
    <property type="match status" value="1"/>
</dbReference>
<dbReference type="Gene3D" id="3.40.50.620">
    <property type="entry name" value="HUPs"/>
    <property type="match status" value="1"/>
</dbReference>
<gene>
    <name evidence="8" type="primary">tilS</name>
    <name evidence="12" type="ORF">B4135_3625</name>
</gene>
<dbReference type="SMART" id="SM00977">
    <property type="entry name" value="TilS_C"/>
    <property type="match status" value="1"/>
</dbReference>
<proteinExistence type="inferred from homology"/>
<evidence type="ECO:0000256" key="1">
    <source>
        <dbReference type="ARBA" id="ARBA00004496"/>
    </source>
</evidence>
<dbReference type="InterPro" id="IPR012796">
    <property type="entry name" value="Lysidine-tRNA-synth_C"/>
</dbReference>
<dbReference type="Pfam" id="PF09179">
    <property type="entry name" value="TilS"/>
    <property type="match status" value="1"/>
</dbReference>
<keyword evidence="2 8" id="KW-0963">Cytoplasm</keyword>
<protein>
    <recommendedName>
        <fullName evidence="8">tRNA(Ile)-lysidine synthase</fullName>
        <ecNumber evidence="8">6.3.4.19</ecNumber>
    </recommendedName>
    <alternativeName>
        <fullName evidence="8">tRNA(Ile)-2-lysyl-cytidine synthase</fullName>
    </alternativeName>
    <alternativeName>
        <fullName evidence="8">tRNA(Ile)-lysidine synthetase</fullName>
    </alternativeName>
</protein>
<comment type="catalytic activity">
    <reaction evidence="7 8">
        <text>cytidine(34) in tRNA(Ile2) + L-lysine + ATP = lysidine(34) in tRNA(Ile2) + AMP + diphosphate + H(+)</text>
        <dbReference type="Rhea" id="RHEA:43744"/>
        <dbReference type="Rhea" id="RHEA-COMP:10625"/>
        <dbReference type="Rhea" id="RHEA-COMP:10670"/>
        <dbReference type="ChEBI" id="CHEBI:15378"/>
        <dbReference type="ChEBI" id="CHEBI:30616"/>
        <dbReference type="ChEBI" id="CHEBI:32551"/>
        <dbReference type="ChEBI" id="CHEBI:33019"/>
        <dbReference type="ChEBI" id="CHEBI:82748"/>
        <dbReference type="ChEBI" id="CHEBI:83665"/>
        <dbReference type="ChEBI" id="CHEBI:456215"/>
        <dbReference type="EC" id="6.3.4.19"/>
    </reaction>
</comment>
<dbReference type="InterPro" id="IPR014729">
    <property type="entry name" value="Rossmann-like_a/b/a_fold"/>
</dbReference>
<dbReference type="PATRIC" id="fig|301148.3.peg.1669"/>
<keyword evidence="10" id="KW-1133">Transmembrane helix</keyword>
<dbReference type="HAMAP" id="MF_01161">
    <property type="entry name" value="tRNA_Ile_lys_synt"/>
    <property type="match status" value="1"/>
</dbReference>
<feature type="domain" description="Lysidine-tRNA(Ile) synthetase C-terminal" evidence="11">
    <location>
        <begin position="385"/>
        <end position="460"/>
    </location>
</feature>
<dbReference type="Gene3D" id="3.30.465.60">
    <property type="match status" value="1"/>
</dbReference>
<feature type="compositionally biased region" description="Basic and acidic residues" evidence="9">
    <location>
        <begin position="465"/>
        <end position="476"/>
    </location>
</feature>
<evidence type="ECO:0000313" key="13">
    <source>
        <dbReference type="Proteomes" id="UP000075683"/>
    </source>
</evidence>
<evidence type="ECO:0000313" key="12">
    <source>
        <dbReference type="EMBL" id="KYD10049.1"/>
    </source>
</evidence>
<dbReference type="SUPFAM" id="SSF52402">
    <property type="entry name" value="Adenine nucleotide alpha hydrolases-like"/>
    <property type="match status" value="1"/>
</dbReference>
<dbReference type="CDD" id="cd01992">
    <property type="entry name" value="TilS_N"/>
    <property type="match status" value="1"/>
</dbReference>
<evidence type="ECO:0000256" key="8">
    <source>
        <dbReference type="HAMAP-Rule" id="MF_01161"/>
    </source>
</evidence>
<comment type="subcellular location">
    <subcellularLocation>
        <location evidence="1 8">Cytoplasm</location>
    </subcellularLocation>
</comment>
<comment type="domain">
    <text evidence="8">The N-terminal region contains the highly conserved SGGXDS motif, predicted to be a P-loop motif involved in ATP binding.</text>
</comment>
<dbReference type="GO" id="GO:0032267">
    <property type="term" value="F:tRNA(Ile)-lysidine synthase activity"/>
    <property type="evidence" value="ECO:0007669"/>
    <property type="project" value="UniProtKB-EC"/>
</dbReference>
<dbReference type="Proteomes" id="UP000075683">
    <property type="component" value="Unassembled WGS sequence"/>
</dbReference>
<dbReference type="PANTHER" id="PTHR43033:SF1">
    <property type="entry name" value="TRNA(ILE)-LYSIDINE SYNTHASE-RELATED"/>
    <property type="match status" value="1"/>
</dbReference>
<reference evidence="12 13" key="1">
    <citation type="submission" date="2016-01" db="EMBL/GenBank/DDBJ databases">
        <title>Draft Genome Sequences of Seven Thermophilic Sporeformers Isolated from Foods.</title>
        <authorList>
            <person name="Berendsen E.M."/>
            <person name="Wells-Bennik M.H."/>
            <person name="Krawcyk A.O."/>
            <person name="De Jong A."/>
            <person name="Holsappel S."/>
            <person name="Eijlander R.T."/>
            <person name="Kuipers O.P."/>
        </authorList>
    </citation>
    <scope>NUCLEOTIDE SEQUENCE [LARGE SCALE GENOMIC DNA]</scope>
    <source>
        <strain evidence="12 13">B4135</strain>
    </source>
</reference>
<sequence>MSSLEKKVIDFIRRHDLIKRGSRLLIGVSGGPDSLALLYFFVRRRNDWRLTLSAAHVDHMFRKESLEEMKYVEEICRQWGVPFFGKRIDVPAEVEKRKGNPQDLARQMRYAFFREVMEKNGIETLALAHHGDDQMETMLMRMTRGSGVEAAAGMRAQRDFAGGRIIRPFLCVTKEEIEAYCRKNGLQPVYDPSNEKEIYTRNRFRKHVLPFLKAENRHVHDHFQRLSEFLHEDFDYLETLAKKEMKKIITNNNKERIGIKIPDLLRLPRPLQRRGISIVLGHFRKDGQPSPFSIRHIEAILDLIGGPRPSGELNLPGGLTVTRVYDRCIFHYGFPQETYCFEWNPTEKLALPNGGELYSGRPVKSAVLSEKEYFFLDWNNTALPLYVRTRREGDRIRQKGSGGTKKVKEIFIEAKIPIHERNVWPIVTDAAGEILWIPGLKKSSREASGEDGENATVLIYRRNTTTREEKMDESRH</sequence>
<dbReference type="Pfam" id="PF01171">
    <property type="entry name" value="ATP_bind_3"/>
    <property type="match status" value="1"/>
</dbReference>
<feature type="transmembrane region" description="Helical" evidence="10">
    <location>
        <begin position="21"/>
        <end position="42"/>
    </location>
</feature>
<keyword evidence="5 8" id="KW-0547">Nucleotide-binding</keyword>
<evidence type="ECO:0000259" key="11">
    <source>
        <dbReference type="SMART" id="SM00977"/>
    </source>
</evidence>